<dbReference type="InterPro" id="IPR005149">
    <property type="entry name" value="Tscrpt_reg_PadR_N"/>
</dbReference>
<dbReference type="PANTHER" id="PTHR43252:SF2">
    <property type="entry name" value="TRANSCRIPTION REGULATOR, PADR-LIKE FAMILY"/>
    <property type="match status" value="1"/>
</dbReference>
<accession>A0A7G5FCP2</accession>
<evidence type="ECO:0000313" key="2">
    <source>
        <dbReference type="EMBL" id="QMV84383.1"/>
    </source>
</evidence>
<protein>
    <submittedName>
        <fullName evidence="2">Helix-turn-helix transcriptional regulator</fullName>
    </submittedName>
</protein>
<dbReference type="EMBL" id="CP059833">
    <property type="protein sequence ID" value="QMV84383.1"/>
    <property type="molecule type" value="Genomic_DNA"/>
</dbReference>
<organism evidence="2 3">
    <name type="scientific">Corynebacterium hindlerae</name>
    <dbReference type="NCBI Taxonomy" id="699041"/>
    <lineage>
        <taxon>Bacteria</taxon>
        <taxon>Bacillati</taxon>
        <taxon>Actinomycetota</taxon>
        <taxon>Actinomycetes</taxon>
        <taxon>Mycobacteriales</taxon>
        <taxon>Corynebacteriaceae</taxon>
        <taxon>Corynebacterium</taxon>
    </lineage>
</organism>
<reference evidence="2 3" key="1">
    <citation type="submission" date="2020-07" db="EMBL/GenBank/DDBJ databases">
        <title>non toxigenic Corynebacterium sp. nov from a clinical source.</title>
        <authorList>
            <person name="Bernier A.-M."/>
            <person name="Bernard K."/>
        </authorList>
    </citation>
    <scope>NUCLEOTIDE SEQUENCE [LARGE SCALE GENOMIC DNA]</scope>
    <source>
        <strain evidence="3">NML 93-0612</strain>
    </source>
</reference>
<keyword evidence="3" id="KW-1185">Reference proteome</keyword>
<dbReference type="PANTHER" id="PTHR43252">
    <property type="entry name" value="TRANSCRIPTIONAL REGULATOR YQJI"/>
    <property type="match status" value="1"/>
</dbReference>
<dbReference type="Gene3D" id="1.10.10.10">
    <property type="entry name" value="Winged helix-like DNA-binding domain superfamily/Winged helix DNA-binding domain"/>
    <property type="match status" value="1"/>
</dbReference>
<sequence>MSVKFALLTLLVDHPMGVAQLQHAFHDRTDRTWPLNIGQVYQTVKRLQRDGLVEITGREGKADIFSLTATGRAELTRELAVAVEKPADDRDELVIRMAVVKERGPLIKLQREANMARLRELVRTPAEGAAELLKQRQIFDLEAESRWLDYLEEQL</sequence>
<dbReference type="SUPFAM" id="SSF46785">
    <property type="entry name" value="Winged helix' DNA-binding domain"/>
    <property type="match status" value="1"/>
</dbReference>
<gene>
    <name evidence="2" type="ORF">HW450_08370</name>
</gene>
<name>A0A7G5FCP2_9CORY</name>
<dbReference type="RefSeq" id="WP_182385192.1">
    <property type="nucleotide sequence ID" value="NZ_CP059833.1"/>
</dbReference>
<dbReference type="Proteomes" id="UP000515570">
    <property type="component" value="Chromosome"/>
</dbReference>
<dbReference type="AlphaFoldDB" id="A0A7G5FCP2"/>
<proteinExistence type="predicted"/>
<dbReference type="Pfam" id="PF03551">
    <property type="entry name" value="PadR"/>
    <property type="match status" value="1"/>
</dbReference>
<feature type="domain" description="Transcription regulator PadR N-terminal" evidence="1">
    <location>
        <begin position="7"/>
        <end position="76"/>
    </location>
</feature>
<evidence type="ECO:0000259" key="1">
    <source>
        <dbReference type="Pfam" id="PF03551"/>
    </source>
</evidence>
<evidence type="ECO:0000313" key="3">
    <source>
        <dbReference type="Proteomes" id="UP000515570"/>
    </source>
</evidence>
<dbReference type="InterPro" id="IPR036388">
    <property type="entry name" value="WH-like_DNA-bd_sf"/>
</dbReference>
<dbReference type="InterPro" id="IPR036390">
    <property type="entry name" value="WH_DNA-bd_sf"/>
</dbReference>